<dbReference type="Proteomes" id="UP000756921">
    <property type="component" value="Unassembled WGS sequence"/>
</dbReference>
<evidence type="ECO:0000313" key="2">
    <source>
        <dbReference type="EMBL" id="KAF9732554.1"/>
    </source>
</evidence>
<sequence length="545" mass="62362">MSQRETRYQKILREQREAAAALHQAPPQPAPQPAPQHAPQEVDSDIELSELDDDDLNEMGTHQPPNNPTITPKPSNNDLTLSPHGPASVFNGSNKRKRNKDEQNRIDGGNPEPVQQSTEVVDLGNSSQESATDEQPSPKLRRIFQDGREYIEISLPSNGTTGPYNLQQLLSSQYSPIQRVIMNHLGPLEIIALGLTSSAFQDMRERLRNNDYNINLKLNLFFSDPEEFRKLLSRWQGIITGDFVYNFLDRRLYTDLDLSIDLNFIMRSDGDLDMDRYLTDEGYEPADTDTENDSWNYHKILPSGRTLYIYYDTHRFSPLYKVLRDADTTAECRFITHEKAYTLFPHFTIKKKEVYTLKAELRLDHHTFEEYAARGFEKVYTTSLSETTEAEMALPRRVTDKQTWILPLAMGGLEDLPTNPHIEEATFRLGPVPAGASTLTYQMRVTCLTNGVLRHPFVVMDSDGGAFAIRRFNKKVDTEPMGRYCQTIAGMRPKLRDYTKTALRMLPSVQRPERYRQLTDIDNVSNRERSAGFFGYLDRVPEPAA</sequence>
<feature type="compositionally biased region" description="Polar residues" evidence="1">
    <location>
        <begin position="113"/>
        <end position="135"/>
    </location>
</feature>
<gene>
    <name evidence="2" type="ORF">PMIN01_09412</name>
</gene>
<keyword evidence="3" id="KW-1185">Reference proteome</keyword>
<organism evidence="2 3">
    <name type="scientific">Paraphaeosphaeria minitans</name>
    <dbReference type="NCBI Taxonomy" id="565426"/>
    <lineage>
        <taxon>Eukaryota</taxon>
        <taxon>Fungi</taxon>
        <taxon>Dikarya</taxon>
        <taxon>Ascomycota</taxon>
        <taxon>Pezizomycotina</taxon>
        <taxon>Dothideomycetes</taxon>
        <taxon>Pleosporomycetidae</taxon>
        <taxon>Pleosporales</taxon>
        <taxon>Massarineae</taxon>
        <taxon>Didymosphaeriaceae</taxon>
        <taxon>Paraphaeosphaeria</taxon>
    </lineage>
</organism>
<accession>A0A9P6GBU6</accession>
<name>A0A9P6GBU6_9PLEO</name>
<protein>
    <submittedName>
        <fullName evidence="2">Uncharacterized protein</fullName>
    </submittedName>
</protein>
<comment type="caution">
    <text evidence="2">The sequence shown here is derived from an EMBL/GenBank/DDBJ whole genome shotgun (WGS) entry which is preliminary data.</text>
</comment>
<reference evidence="2" key="1">
    <citation type="journal article" date="2020" name="Mol. Plant Microbe Interact.">
        <title>Genome Sequence of the Biocontrol Agent Coniothyrium minitans strain Conio (IMI 134523).</title>
        <authorList>
            <person name="Patel D."/>
            <person name="Shittu T.A."/>
            <person name="Baroncelli R."/>
            <person name="Muthumeenakshi S."/>
            <person name="Osborne T.H."/>
            <person name="Janganan T.K."/>
            <person name="Sreenivasaprasad S."/>
        </authorList>
    </citation>
    <scope>NUCLEOTIDE SEQUENCE</scope>
    <source>
        <strain evidence="2">Conio</strain>
    </source>
</reference>
<evidence type="ECO:0000256" key="1">
    <source>
        <dbReference type="SAM" id="MobiDB-lite"/>
    </source>
</evidence>
<feature type="region of interest" description="Disordered" evidence="1">
    <location>
        <begin position="1"/>
        <end position="139"/>
    </location>
</feature>
<feature type="compositionally biased region" description="Pro residues" evidence="1">
    <location>
        <begin position="26"/>
        <end position="36"/>
    </location>
</feature>
<feature type="compositionally biased region" description="Acidic residues" evidence="1">
    <location>
        <begin position="42"/>
        <end position="57"/>
    </location>
</feature>
<feature type="compositionally biased region" description="Basic and acidic residues" evidence="1">
    <location>
        <begin position="1"/>
        <end position="17"/>
    </location>
</feature>
<feature type="compositionally biased region" description="Polar residues" evidence="1">
    <location>
        <begin position="68"/>
        <end position="80"/>
    </location>
</feature>
<dbReference type="OrthoDB" id="10025998at2759"/>
<dbReference type="AlphaFoldDB" id="A0A9P6GBU6"/>
<evidence type="ECO:0000313" key="3">
    <source>
        <dbReference type="Proteomes" id="UP000756921"/>
    </source>
</evidence>
<proteinExistence type="predicted"/>
<dbReference type="EMBL" id="WJXW01000010">
    <property type="protein sequence ID" value="KAF9732554.1"/>
    <property type="molecule type" value="Genomic_DNA"/>
</dbReference>